<proteinExistence type="predicted"/>
<evidence type="ECO:0000313" key="1">
    <source>
        <dbReference type="EMBL" id="KEQ97891.1"/>
    </source>
</evidence>
<dbReference type="InParanoid" id="A0A074ZH58"/>
<accession>A0A074ZH58</accession>
<name>A0A074ZH58_AURSE</name>
<dbReference type="OrthoDB" id="3903174at2759"/>
<protein>
    <submittedName>
        <fullName evidence="1">Uncharacterized protein</fullName>
    </submittedName>
</protein>
<dbReference type="RefSeq" id="XP_013346541.1">
    <property type="nucleotide sequence ID" value="XM_013491087.1"/>
</dbReference>
<dbReference type="Proteomes" id="UP000030641">
    <property type="component" value="Unassembled WGS sequence"/>
</dbReference>
<organism evidence="1 2">
    <name type="scientific">Aureobasidium subglaciale (strain EXF-2481)</name>
    <name type="common">Aureobasidium pullulans var. subglaciale</name>
    <dbReference type="NCBI Taxonomy" id="1043005"/>
    <lineage>
        <taxon>Eukaryota</taxon>
        <taxon>Fungi</taxon>
        <taxon>Dikarya</taxon>
        <taxon>Ascomycota</taxon>
        <taxon>Pezizomycotina</taxon>
        <taxon>Dothideomycetes</taxon>
        <taxon>Dothideomycetidae</taxon>
        <taxon>Dothideales</taxon>
        <taxon>Saccotheciaceae</taxon>
        <taxon>Aureobasidium</taxon>
    </lineage>
</organism>
<evidence type="ECO:0000313" key="2">
    <source>
        <dbReference type="Proteomes" id="UP000030641"/>
    </source>
</evidence>
<gene>
    <name evidence="1" type="ORF">AUEXF2481DRAFT_552994</name>
</gene>
<dbReference type="AlphaFoldDB" id="A0A074ZH58"/>
<dbReference type="HOGENOM" id="CLU_836738_0_0_1"/>
<reference evidence="1 2" key="1">
    <citation type="journal article" date="2014" name="BMC Genomics">
        <title>Genome sequencing of four Aureobasidium pullulans varieties: biotechnological potential, stress tolerance, and description of new species.</title>
        <authorList>
            <person name="Gostin Ar C."/>
            <person name="Ohm R.A."/>
            <person name="Kogej T."/>
            <person name="Sonjak S."/>
            <person name="Turk M."/>
            <person name="Zajc J."/>
            <person name="Zalar P."/>
            <person name="Grube M."/>
            <person name="Sun H."/>
            <person name="Han J."/>
            <person name="Sharma A."/>
            <person name="Chiniquy J."/>
            <person name="Ngan C.Y."/>
            <person name="Lipzen A."/>
            <person name="Barry K."/>
            <person name="Grigoriev I.V."/>
            <person name="Gunde-Cimerman N."/>
        </authorList>
    </citation>
    <scope>NUCLEOTIDE SEQUENCE [LARGE SCALE GENOMIC DNA]</scope>
    <source>
        <strain evidence="1 2">EXF-2481</strain>
    </source>
</reference>
<dbReference type="GeneID" id="25369020"/>
<dbReference type="EMBL" id="KL584753">
    <property type="protein sequence ID" value="KEQ97891.1"/>
    <property type="molecule type" value="Genomic_DNA"/>
</dbReference>
<sequence>MNIIILQFRRQTMKLSQMVFYTGIVSSTCANTMAKTRLDNWFRNQIEQHKASHIHFSGRHNVVDANSSSIREMIDFDFSAQVSGFVDFSMIEITASTNANTVVMMVAGGTEEASEEGLLQQAVEKLNSISLSEYEGCALLLRHRRFCIRLTKSRVTIIHEIVNREVMAARLQTWANHARYGGRVQFEHKSVSATLVPEMPTSNKSCTNIRVVWKYKWTKPSTTKSPAQRRLPSRPNICPGPRLKTWEMRVPHAMVDGERGVIALGDDVVGGSPMIKAMAKHALYEPLAAQGQFRTSKIHRWGMDEPNGEPSYLGYRSFGAGARADLPPPYSA</sequence>
<keyword evidence="2" id="KW-1185">Reference proteome</keyword>